<dbReference type="SUPFAM" id="SSF82607">
    <property type="entry name" value="YbaB-like"/>
    <property type="match status" value="1"/>
</dbReference>
<dbReference type="EMBL" id="JACHMH010000001">
    <property type="protein sequence ID" value="MBB4681659.1"/>
    <property type="molecule type" value="Genomic_DNA"/>
</dbReference>
<dbReference type="Gene3D" id="3.30.1310.10">
    <property type="entry name" value="Nucleoid-associated protein YbaB-like domain"/>
    <property type="match status" value="1"/>
</dbReference>
<proteinExistence type="predicted"/>
<dbReference type="Proteomes" id="UP000533598">
    <property type="component" value="Unassembled WGS sequence"/>
</dbReference>
<feature type="region of interest" description="Disordered" evidence="1">
    <location>
        <begin position="132"/>
        <end position="185"/>
    </location>
</feature>
<dbReference type="InterPro" id="IPR004401">
    <property type="entry name" value="YbaB/EbfC"/>
</dbReference>
<organism evidence="2 3">
    <name type="scientific">Crossiella cryophila</name>
    <dbReference type="NCBI Taxonomy" id="43355"/>
    <lineage>
        <taxon>Bacteria</taxon>
        <taxon>Bacillati</taxon>
        <taxon>Actinomycetota</taxon>
        <taxon>Actinomycetes</taxon>
        <taxon>Pseudonocardiales</taxon>
        <taxon>Pseudonocardiaceae</taxon>
        <taxon>Crossiella</taxon>
    </lineage>
</organism>
<protein>
    <submittedName>
        <fullName evidence="2">DNA-binding protein YbaB</fullName>
    </submittedName>
</protein>
<name>A0A7W7CI64_9PSEU</name>
<dbReference type="RefSeq" id="WP_185008398.1">
    <property type="nucleotide sequence ID" value="NZ_BAAAUI010000014.1"/>
</dbReference>
<keyword evidence="3" id="KW-1185">Reference proteome</keyword>
<dbReference type="InterPro" id="IPR036894">
    <property type="entry name" value="YbaB-like_sf"/>
</dbReference>
<keyword evidence="2" id="KW-0238">DNA-binding</keyword>
<dbReference type="Pfam" id="PF02575">
    <property type="entry name" value="YbaB_DNA_bd"/>
    <property type="match status" value="1"/>
</dbReference>
<reference evidence="2 3" key="1">
    <citation type="submission" date="2020-08" db="EMBL/GenBank/DDBJ databases">
        <title>Sequencing the genomes of 1000 actinobacteria strains.</title>
        <authorList>
            <person name="Klenk H.-P."/>
        </authorList>
    </citation>
    <scope>NUCLEOTIDE SEQUENCE [LARGE SCALE GENOMIC DNA]</scope>
    <source>
        <strain evidence="2 3">DSM 44230</strain>
    </source>
</reference>
<dbReference type="GO" id="GO:0003677">
    <property type="term" value="F:DNA binding"/>
    <property type="evidence" value="ECO:0007669"/>
    <property type="project" value="UniProtKB-KW"/>
</dbReference>
<dbReference type="AlphaFoldDB" id="A0A7W7CI64"/>
<accession>A0A7W7CI64</accession>
<gene>
    <name evidence="2" type="ORF">HNR67_007777</name>
</gene>
<evidence type="ECO:0000313" key="2">
    <source>
        <dbReference type="EMBL" id="MBB4681659.1"/>
    </source>
</evidence>
<sequence>MSTEFDNLVAEFERFQEQGRKAEQRLAAYDGMREEIAAVEVTATAPDRSVTVTAGPGGAIKNLQFTEEALRRPPQALAAMVLATIQTAVAEGARRQAETVQRYVGDDLNVLDQVLETQAEMLGVPVEQLRASTSAPPVRRAAEEEDFAEREFLSDKPGASRAQAPPPPVSQGEEFLRKLYDGEDH</sequence>
<evidence type="ECO:0000256" key="1">
    <source>
        <dbReference type="SAM" id="MobiDB-lite"/>
    </source>
</evidence>
<comment type="caution">
    <text evidence="2">The sequence shown here is derived from an EMBL/GenBank/DDBJ whole genome shotgun (WGS) entry which is preliminary data.</text>
</comment>
<feature type="compositionally biased region" description="Basic and acidic residues" evidence="1">
    <location>
        <begin position="174"/>
        <end position="185"/>
    </location>
</feature>
<evidence type="ECO:0000313" key="3">
    <source>
        <dbReference type="Proteomes" id="UP000533598"/>
    </source>
</evidence>